<protein>
    <submittedName>
        <fullName evidence="2">Uncharacterized protein</fullName>
    </submittedName>
</protein>
<dbReference type="InterPro" id="IPR011045">
    <property type="entry name" value="N2O_reductase_N"/>
</dbReference>
<accession>A0A7G8BKN4</accession>
<organism evidence="2 3">
    <name type="scientific">Alloacidobacterium dinghuense</name>
    <dbReference type="NCBI Taxonomy" id="2763107"/>
    <lineage>
        <taxon>Bacteria</taxon>
        <taxon>Pseudomonadati</taxon>
        <taxon>Acidobacteriota</taxon>
        <taxon>Terriglobia</taxon>
        <taxon>Terriglobales</taxon>
        <taxon>Acidobacteriaceae</taxon>
        <taxon>Alloacidobacterium</taxon>
    </lineage>
</organism>
<dbReference type="InterPro" id="IPR011048">
    <property type="entry name" value="Haem_d1_sf"/>
</dbReference>
<name>A0A7G8BKN4_9BACT</name>
<proteinExistence type="predicted"/>
<dbReference type="KEGG" id="adin:H7849_03755"/>
<evidence type="ECO:0000313" key="3">
    <source>
        <dbReference type="Proteomes" id="UP000515312"/>
    </source>
</evidence>
<feature type="chain" id="PRO_5028895517" evidence="1">
    <location>
        <begin position="22"/>
        <end position="493"/>
    </location>
</feature>
<feature type="signal peptide" evidence="1">
    <location>
        <begin position="1"/>
        <end position="21"/>
    </location>
</feature>
<dbReference type="SUPFAM" id="SSF50974">
    <property type="entry name" value="Nitrous oxide reductase, N-terminal domain"/>
    <property type="match status" value="1"/>
</dbReference>
<sequence length="493" mass="50096">MRSVTGPKRPWFAAGALLALAGVSGCGNQYRPVVTPIPPTGPAPAPTSFVVAFSQPGLTPGGTAGPSSPCPTKPYGQPGVVQLVDFSGDSLMALATIGNGPLTFALDTTGSTAYSTNCDGTISTVPISTTLQTKNVLTTSLPENPGNVSTLPTNLLATAAGQYVVEQNRTAIGALTGSPSSLKQEISVAPSVTSVMGTAGSQYIYSISQGNSTDGSGVTWGQCDPSSGAVPTTNGEVDGILASIYTVNNRIPVGICPVYGVMTADTRRAFILNRTSGTVSVIDSSKNQLDTTVTNYLTGNGTIQCNPGTSVCLGAGPVHADLYTPASLLVTANYDSDSVSIISVPINGAVEGYTDTPNFGQVLATVQLPAGSHPAAVTVLQDGSRAYTANEGTGTVSVINLSSFTLQETIPVNGHPRSIASTFNAPIGKVYTVAQDSPYMSVIRTDTDIVTASILLQGNGVDVHTTTQYAGSSSTTTAANFITQSRSPGSGAP</sequence>
<dbReference type="InterPro" id="IPR015943">
    <property type="entry name" value="WD40/YVTN_repeat-like_dom_sf"/>
</dbReference>
<gene>
    <name evidence="2" type="ORF">H7849_03755</name>
</gene>
<dbReference type="Gene3D" id="2.130.10.10">
    <property type="entry name" value="YVTN repeat-like/Quinoprotein amine dehydrogenase"/>
    <property type="match status" value="1"/>
</dbReference>
<evidence type="ECO:0000313" key="2">
    <source>
        <dbReference type="EMBL" id="QNI33104.1"/>
    </source>
</evidence>
<dbReference type="InterPro" id="IPR051200">
    <property type="entry name" value="Host-pathogen_enzymatic-act"/>
</dbReference>
<keyword evidence="1" id="KW-0732">Signal</keyword>
<dbReference type="RefSeq" id="WP_186744256.1">
    <property type="nucleotide sequence ID" value="NZ_CP060394.1"/>
</dbReference>
<dbReference type="PANTHER" id="PTHR47197">
    <property type="entry name" value="PROTEIN NIRF"/>
    <property type="match status" value="1"/>
</dbReference>
<dbReference type="Proteomes" id="UP000515312">
    <property type="component" value="Chromosome"/>
</dbReference>
<keyword evidence="3" id="KW-1185">Reference proteome</keyword>
<dbReference type="EMBL" id="CP060394">
    <property type="protein sequence ID" value="QNI33104.1"/>
    <property type="molecule type" value="Genomic_DNA"/>
</dbReference>
<dbReference type="AlphaFoldDB" id="A0A7G8BKN4"/>
<evidence type="ECO:0000256" key="1">
    <source>
        <dbReference type="SAM" id="SignalP"/>
    </source>
</evidence>
<dbReference type="PROSITE" id="PS51257">
    <property type="entry name" value="PROKAR_LIPOPROTEIN"/>
    <property type="match status" value="1"/>
</dbReference>
<dbReference type="PANTHER" id="PTHR47197:SF3">
    <property type="entry name" value="DIHYDRO-HEME D1 DEHYDROGENASE"/>
    <property type="match status" value="1"/>
</dbReference>
<reference evidence="2 3" key="1">
    <citation type="submission" date="2020-08" db="EMBL/GenBank/DDBJ databases">
        <title>Edaphobacter telluris sp. nov. and Acidobacterium dinghuensis sp. nov., two acidobacteria isolated from forest soil.</title>
        <authorList>
            <person name="Fu J."/>
            <person name="Qiu L."/>
        </authorList>
    </citation>
    <scope>NUCLEOTIDE SEQUENCE [LARGE SCALE GENOMIC DNA]</scope>
    <source>
        <strain evidence="2">4Y35</strain>
    </source>
</reference>
<dbReference type="SUPFAM" id="SSF51004">
    <property type="entry name" value="C-terminal (heme d1) domain of cytochrome cd1-nitrite reductase"/>
    <property type="match status" value="1"/>
</dbReference>